<reference evidence="6 7" key="1">
    <citation type="journal article" date="2022" name="BMC Genomics">
        <title>Comparative genome analysis of mycobacteria focusing on tRNA and non-coding RNA.</title>
        <authorList>
            <person name="Behra P.R.K."/>
            <person name="Pettersson B.M.F."/>
            <person name="Ramesh M."/>
            <person name="Das S."/>
            <person name="Dasgupta S."/>
            <person name="Kirsebom L.A."/>
        </authorList>
    </citation>
    <scope>NUCLEOTIDE SEQUENCE [LARGE SCALE GENOMIC DNA]</scope>
    <source>
        <strain evidence="6 7">DSM 44078</strain>
    </source>
</reference>
<keyword evidence="1" id="KW-0547">Nucleotide-binding</keyword>
<evidence type="ECO:0000313" key="6">
    <source>
        <dbReference type="EMBL" id="MCV7230639.1"/>
    </source>
</evidence>
<proteinExistence type="predicted"/>
<evidence type="ECO:0000256" key="2">
    <source>
        <dbReference type="ARBA" id="ARBA00022801"/>
    </source>
</evidence>
<evidence type="ECO:0000256" key="3">
    <source>
        <dbReference type="ARBA" id="ARBA00022840"/>
    </source>
</evidence>
<feature type="domain" description="SF3 helicase" evidence="5">
    <location>
        <begin position="254"/>
        <end position="412"/>
    </location>
</feature>
<dbReference type="InterPro" id="IPR027417">
    <property type="entry name" value="P-loop_NTPase"/>
</dbReference>
<dbReference type="SMART" id="SM00885">
    <property type="entry name" value="D5_N"/>
    <property type="match status" value="1"/>
</dbReference>
<dbReference type="InterPro" id="IPR006500">
    <property type="entry name" value="Helicase_put_C_phage/plasmid"/>
</dbReference>
<keyword evidence="3" id="KW-0067">ATP-binding</keyword>
<evidence type="ECO:0000259" key="5">
    <source>
        <dbReference type="PROSITE" id="PS51206"/>
    </source>
</evidence>
<dbReference type="Proteomes" id="UP001526201">
    <property type="component" value="Unassembled WGS sequence"/>
</dbReference>
<keyword evidence="2" id="KW-0378">Hydrolase</keyword>
<gene>
    <name evidence="6" type="ORF">H7J73_31990</name>
</gene>
<dbReference type="InterPro" id="IPR014015">
    <property type="entry name" value="Helicase_SF3_DNA-vir"/>
</dbReference>
<accession>A0ABT3CM62</accession>
<name>A0ABT3CM62_9MYCO</name>
<sequence>MKSTGKYRDWWDDDDLVALHSDDTDPYAAFEIDSVGDGDSQEDETDPYAQFFIEETQFASEPANSANPDTGTTSAQASATPVSGPTGQLWPEPANPRQVALRVLATTEDEGAPLRYWKTLWFRWLGTHYQRLSTEDVRDHLYDTLADALYTDSRGAPQPWKPTEPKLNLVIDAMRGLAKVPEATQPPCWINGRQDDLGAVIPCANGLLRICDRKLMAFTDTYFNLFAVPYRFDADAECPRWRRFLTEVFDEDIESIQLLQDWFYYVLTGRTDLHKMLLWIGPKRGGKGTVARILKALIGPDAYAGLSAESVGRQFGLQGVIHKSLGVFPDEDQVDRTSGKRLVSFIKTVTGEDDVVVDIKLKEPWNGRLPIRFMYQSNQMPVLPDPSGAVLSRLLVMQTRSSFLGKEDSGLEQALTKELPGILNWALDAQLAHHGRFVQPSSSADLLVEVDTNSNPVREFLLERTKFGPDEMVPTKRLFDEFDFWRQANRLTSHGDSRWFGRSLRPAMLDLAPQFFGRKQHDSEPGRPWYYHGVGLLPAIDSTQKRRALHSVHPLPPNTDKAEESGS</sequence>
<dbReference type="InterPro" id="IPR051620">
    <property type="entry name" value="ORF904-like_C"/>
</dbReference>
<dbReference type="PANTHER" id="PTHR35372:SF2">
    <property type="entry name" value="SF3 HELICASE DOMAIN-CONTAINING PROTEIN"/>
    <property type="match status" value="1"/>
</dbReference>
<evidence type="ECO:0000313" key="7">
    <source>
        <dbReference type="Proteomes" id="UP001526201"/>
    </source>
</evidence>
<dbReference type="PANTHER" id="PTHR35372">
    <property type="entry name" value="ATP BINDING PROTEIN-RELATED"/>
    <property type="match status" value="1"/>
</dbReference>
<dbReference type="NCBIfam" id="TIGR01613">
    <property type="entry name" value="primase_Cterm"/>
    <property type="match status" value="1"/>
</dbReference>
<dbReference type="InterPro" id="IPR014818">
    <property type="entry name" value="Phage/plasmid_primase_P4_C"/>
</dbReference>
<organism evidence="6 7">
    <name type="scientific">Mycolicibacterium komossense</name>
    <dbReference type="NCBI Taxonomy" id="1779"/>
    <lineage>
        <taxon>Bacteria</taxon>
        <taxon>Bacillati</taxon>
        <taxon>Actinomycetota</taxon>
        <taxon>Actinomycetes</taxon>
        <taxon>Mycobacteriales</taxon>
        <taxon>Mycobacteriaceae</taxon>
        <taxon>Mycolicibacterium</taxon>
    </lineage>
</organism>
<evidence type="ECO:0000256" key="4">
    <source>
        <dbReference type="SAM" id="MobiDB-lite"/>
    </source>
</evidence>
<dbReference type="Gene3D" id="3.40.50.300">
    <property type="entry name" value="P-loop containing nucleotide triphosphate hydrolases"/>
    <property type="match status" value="1"/>
</dbReference>
<dbReference type="InterPro" id="IPR045455">
    <property type="entry name" value="NrS-1_pol-like_helicase"/>
</dbReference>
<feature type="region of interest" description="Disordered" evidence="4">
    <location>
        <begin position="60"/>
        <end position="93"/>
    </location>
</feature>
<dbReference type="SUPFAM" id="SSF52540">
    <property type="entry name" value="P-loop containing nucleoside triphosphate hydrolases"/>
    <property type="match status" value="1"/>
</dbReference>
<dbReference type="RefSeq" id="WP_264071922.1">
    <property type="nucleotide sequence ID" value="NZ_JACKTY010000051.1"/>
</dbReference>
<keyword evidence="7" id="KW-1185">Reference proteome</keyword>
<evidence type="ECO:0000256" key="1">
    <source>
        <dbReference type="ARBA" id="ARBA00022741"/>
    </source>
</evidence>
<comment type="caution">
    <text evidence="6">The sequence shown here is derived from an EMBL/GenBank/DDBJ whole genome shotgun (WGS) entry which is preliminary data.</text>
</comment>
<dbReference type="Pfam" id="PF19263">
    <property type="entry name" value="DUF5906"/>
    <property type="match status" value="1"/>
</dbReference>
<dbReference type="EMBL" id="JACKTY010000051">
    <property type="protein sequence ID" value="MCV7230639.1"/>
    <property type="molecule type" value="Genomic_DNA"/>
</dbReference>
<protein>
    <recommendedName>
        <fullName evidence="5">SF3 helicase domain-containing protein</fullName>
    </recommendedName>
</protein>
<feature type="compositionally biased region" description="Polar residues" evidence="4">
    <location>
        <begin position="60"/>
        <end position="86"/>
    </location>
</feature>
<dbReference type="PROSITE" id="PS51206">
    <property type="entry name" value="SF3_HELICASE_1"/>
    <property type="match status" value="1"/>
</dbReference>